<sequence>MSWSRTLVVSKDDFSRITGLPDDLGIDDDLQRTQQVLTVRVDTRRYGKPVTIVAGFDGDTDVKALASDLKRTLACGGTIEDGEIELQGNHRQRVPDLLRARGYEVDG</sequence>
<proteinExistence type="inferred from homology"/>
<dbReference type="PANTHER" id="PTHR12789">
    <property type="entry name" value="DENSITY-REGULATED PROTEIN HOMOLOG"/>
    <property type="match status" value="1"/>
</dbReference>
<dbReference type="GO" id="GO:0002188">
    <property type="term" value="P:translation reinitiation"/>
    <property type="evidence" value="ECO:0007669"/>
    <property type="project" value="TreeGrafter"/>
</dbReference>
<evidence type="ECO:0000313" key="5">
    <source>
        <dbReference type="EMBL" id="SFK79608.1"/>
    </source>
</evidence>
<dbReference type="EMBL" id="FOTC01000001">
    <property type="protein sequence ID" value="SFK79608.1"/>
    <property type="molecule type" value="Genomic_DNA"/>
</dbReference>
<dbReference type="InterPro" id="IPR036877">
    <property type="entry name" value="SUI1_dom_sf"/>
</dbReference>
<dbReference type="InterPro" id="IPR005872">
    <property type="entry name" value="SUI1_arc_bac"/>
</dbReference>
<keyword evidence="5" id="KW-0396">Initiation factor</keyword>
<dbReference type="GO" id="GO:0006417">
    <property type="term" value="P:regulation of translation"/>
    <property type="evidence" value="ECO:0007669"/>
    <property type="project" value="UniProtKB-KW"/>
</dbReference>
<accession>A0A1I4CEH6</accession>
<evidence type="ECO:0000259" key="4">
    <source>
        <dbReference type="PROSITE" id="PS50296"/>
    </source>
</evidence>
<dbReference type="GO" id="GO:0001731">
    <property type="term" value="P:formation of translation preinitiation complex"/>
    <property type="evidence" value="ECO:0007669"/>
    <property type="project" value="TreeGrafter"/>
</dbReference>
<dbReference type="SUPFAM" id="SSF55159">
    <property type="entry name" value="eIF1-like"/>
    <property type="match status" value="1"/>
</dbReference>
<evidence type="ECO:0000256" key="3">
    <source>
        <dbReference type="ARBA" id="ARBA00022917"/>
    </source>
</evidence>
<organism evidence="5 6">
    <name type="scientific">Halogranum rubrum</name>
    <dbReference type="NCBI Taxonomy" id="553466"/>
    <lineage>
        <taxon>Archaea</taxon>
        <taxon>Methanobacteriati</taxon>
        <taxon>Methanobacteriota</taxon>
        <taxon>Stenosarchaea group</taxon>
        <taxon>Halobacteria</taxon>
        <taxon>Halobacteriales</taxon>
        <taxon>Haloferacaceae</taxon>
    </lineage>
</organism>
<dbReference type="STRING" id="553466.SAMN04487950_1130"/>
<dbReference type="InterPro" id="IPR050318">
    <property type="entry name" value="DENR/SUI1_TIF"/>
</dbReference>
<gene>
    <name evidence="5" type="ORF">SAMN04487950_1130</name>
</gene>
<dbReference type="Gene3D" id="3.30.780.10">
    <property type="entry name" value="SUI1-like domain"/>
    <property type="match status" value="1"/>
</dbReference>
<evidence type="ECO:0000256" key="1">
    <source>
        <dbReference type="ARBA" id="ARBA00005422"/>
    </source>
</evidence>
<dbReference type="Proteomes" id="UP000199607">
    <property type="component" value="Unassembled WGS sequence"/>
</dbReference>
<comment type="similarity">
    <text evidence="1">Belongs to the SUI1 family.</text>
</comment>
<keyword evidence="3" id="KW-0648">Protein biosynthesis</keyword>
<protein>
    <submittedName>
        <fullName evidence="5">Translation initiation factor 1</fullName>
    </submittedName>
</protein>
<name>A0A1I4CEH6_9EURY</name>
<dbReference type="Pfam" id="PF01253">
    <property type="entry name" value="SUI1"/>
    <property type="match status" value="1"/>
</dbReference>
<dbReference type="NCBIfam" id="NF002096">
    <property type="entry name" value="PRK00939.1"/>
    <property type="match status" value="1"/>
</dbReference>
<dbReference type="CDD" id="cd11567">
    <property type="entry name" value="YciH_like"/>
    <property type="match status" value="1"/>
</dbReference>
<dbReference type="GO" id="GO:0003743">
    <property type="term" value="F:translation initiation factor activity"/>
    <property type="evidence" value="ECO:0007669"/>
    <property type="project" value="UniProtKB-KW"/>
</dbReference>
<reference evidence="6" key="1">
    <citation type="submission" date="2016-10" db="EMBL/GenBank/DDBJ databases">
        <authorList>
            <person name="Varghese N."/>
            <person name="Submissions S."/>
        </authorList>
    </citation>
    <scope>NUCLEOTIDE SEQUENCE [LARGE SCALE GENOMIC DNA]</scope>
    <source>
        <strain evidence="6">CGMCC 1.7738</strain>
    </source>
</reference>
<dbReference type="PANTHER" id="PTHR12789:SF0">
    <property type="entry name" value="DENSITY-REGULATED PROTEIN"/>
    <property type="match status" value="1"/>
</dbReference>
<feature type="domain" description="SUI1" evidence="4">
    <location>
        <begin position="37"/>
        <end position="102"/>
    </location>
</feature>
<keyword evidence="6" id="KW-1185">Reference proteome</keyword>
<evidence type="ECO:0000256" key="2">
    <source>
        <dbReference type="ARBA" id="ARBA00022845"/>
    </source>
</evidence>
<dbReference type="AlphaFoldDB" id="A0A1I4CEH6"/>
<dbReference type="InterPro" id="IPR001950">
    <property type="entry name" value="SUI1"/>
</dbReference>
<dbReference type="GO" id="GO:0003729">
    <property type="term" value="F:mRNA binding"/>
    <property type="evidence" value="ECO:0007669"/>
    <property type="project" value="TreeGrafter"/>
</dbReference>
<evidence type="ECO:0000313" key="6">
    <source>
        <dbReference type="Proteomes" id="UP000199607"/>
    </source>
</evidence>
<keyword evidence="2" id="KW-0810">Translation regulation</keyword>
<dbReference type="PROSITE" id="PS50296">
    <property type="entry name" value="SUI1"/>
    <property type="match status" value="1"/>
</dbReference>